<evidence type="ECO:0000313" key="1">
    <source>
        <dbReference type="EMBL" id="GHC58687.1"/>
    </source>
</evidence>
<reference evidence="1" key="2">
    <citation type="submission" date="2020-09" db="EMBL/GenBank/DDBJ databases">
        <authorList>
            <person name="Sun Q."/>
            <person name="Ohkuma M."/>
        </authorList>
    </citation>
    <scope>NUCLEOTIDE SEQUENCE</scope>
    <source>
        <strain evidence="1">JCM 4633</strain>
    </source>
</reference>
<comment type="caution">
    <text evidence="1">The sequence shown here is derived from an EMBL/GenBank/DDBJ whole genome shotgun (WGS) entry which is preliminary data.</text>
</comment>
<dbReference type="EMBL" id="BMVB01000013">
    <property type="protein sequence ID" value="GHC58687.1"/>
    <property type="molecule type" value="Genomic_DNA"/>
</dbReference>
<proteinExistence type="predicted"/>
<evidence type="ECO:0000313" key="2">
    <source>
        <dbReference type="Proteomes" id="UP000646244"/>
    </source>
</evidence>
<reference evidence="1" key="1">
    <citation type="journal article" date="2014" name="Int. J. Syst. Evol. Microbiol.">
        <title>Complete genome sequence of Corynebacterium casei LMG S-19264T (=DSM 44701T), isolated from a smear-ripened cheese.</title>
        <authorList>
            <consortium name="US DOE Joint Genome Institute (JGI-PGF)"/>
            <person name="Walter F."/>
            <person name="Albersmeier A."/>
            <person name="Kalinowski J."/>
            <person name="Ruckert C."/>
        </authorList>
    </citation>
    <scope>NUCLEOTIDE SEQUENCE</scope>
    <source>
        <strain evidence="1">JCM 4633</strain>
    </source>
</reference>
<protein>
    <submittedName>
        <fullName evidence="1">Uncharacterized protein</fullName>
    </submittedName>
</protein>
<dbReference type="AlphaFoldDB" id="A0A918TQF7"/>
<accession>A0A918TQF7</accession>
<gene>
    <name evidence="1" type="ORF">GCM10010507_39270</name>
</gene>
<organism evidence="1 2">
    <name type="scientific">Streptomyces cinnamoneus</name>
    <name type="common">Streptoverticillium cinnamoneum</name>
    <dbReference type="NCBI Taxonomy" id="53446"/>
    <lineage>
        <taxon>Bacteria</taxon>
        <taxon>Bacillati</taxon>
        <taxon>Actinomycetota</taxon>
        <taxon>Actinomycetes</taxon>
        <taxon>Kitasatosporales</taxon>
        <taxon>Streptomycetaceae</taxon>
        <taxon>Streptomyces</taxon>
        <taxon>Streptomyces cinnamoneus group</taxon>
    </lineage>
</organism>
<sequence length="105" mass="11477">MNLHHAAARTARELADAFKAHGCTIQVVPQVPVDGQVFLAIHDPLSGYEAQLLTAALSAYTGGRPRCEECQTIKRNRARALRDGNRDEAAEMATVMGIHQRMAHT</sequence>
<dbReference type="RefSeq" id="WP_190111146.1">
    <property type="nucleotide sequence ID" value="NZ_BMVB01000013.1"/>
</dbReference>
<name>A0A918TQF7_STRCJ</name>
<dbReference type="Proteomes" id="UP000646244">
    <property type="component" value="Unassembled WGS sequence"/>
</dbReference>